<dbReference type="SUPFAM" id="SSF52016">
    <property type="entry name" value="LeuD/IlvD-like"/>
    <property type="match status" value="1"/>
</dbReference>
<comment type="pathway">
    <text evidence="3">Amino-acid biosynthesis; L-leucine biosynthesis; L-leucine from 3-methyl-2-oxobutanoate: step 2/4.</text>
</comment>
<evidence type="ECO:0000256" key="5">
    <source>
        <dbReference type="ARBA" id="ARBA00011271"/>
    </source>
</evidence>
<comment type="catalytic activity">
    <reaction evidence="1">
        <text>(2R,3S)-3-isopropylmalate = (2S)-2-isopropylmalate</text>
        <dbReference type="Rhea" id="RHEA:32287"/>
        <dbReference type="ChEBI" id="CHEBI:1178"/>
        <dbReference type="ChEBI" id="CHEBI:35121"/>
        <dbReference type="EC" id="4.2.1.33"/>
    </reaction>
</comment>
<dbReference type="OrthoDB" id="9777465at2"/>
<dbReference type="InterPro" id="IPR050075">
    <property type="entry name" value="LeuD"/>
</dbReference>
<name>A0A0K6HN78_9HYPH</name>
<dbReference type="InterPro" id="IPR033940">
    <property type="entry name" value="IPMI_Swivel"/>
</dbReference>
<accession>A0A0K6HN78</accession>
<evidence type="ECO:0000256" key="7">
    <source>
        <dbReference type="ARBA" id="ARBA00023239"/>
    </source>
</evidence>
<feature type="domain" description="Aconitase A/isopropylmalate dehydratase small subunit swivel" evidence="8">
    <location>
        <begin position="57"/>
        <end position="107"/>
    </location>
</feature>
<evidence type="ECO:0000256" key="3">
    <source>
        <dbReference type="ARBA" id="ARBA00004729"/>
    </source>
</evidence>
<dbReference type="NCBIfam" id="TIGR02087">
    <property type="entry name" value="LEUD_arch"/>
    <property type="match status" value="1"/>
</dbReference>
<evidence type="ECO:0000259" key="8">
    <source>
        <dbReference type="Pfam" id="PF00694"/>
    </source>
</evidence>
<proteinExistence type="inferred from homology"/>
<comment type="function">
    <text evidence="2">Catalyzes the isomerization between 2-isopropylmalate and 3-isopropylmalate, via the formation of 2-isopropylmaleate.</text>
</comment>
<dbReference type="GO" id="GO:0003861">
    <property type="term" value="F:3-isopropylmalate dehydratase activity"/>
    <property type="evidence" value="ECO:0007669"/>
    <property type="project" value="UniProtKB-EC"/>
</dbReference>
<protein>
    <recommendedName>
        <fullName evidence="6">3-isopropylmalate dehydratase</fullName>
        <ecNumber evidence="6">4.2.1.33</ecNumber>
    </recommendedName>
</protein>
<dbReference type="CDD" id="cd01577">
    <property type="entry name" value="IPMI_Swivel"/>
    <property type="match status" value="1"/>
</dbReference>
<comment type="similarity">
    <text evidence="4">Belongs to the LeuD family. LeuD type 2 subfamily.</text>
</comment>
<organism evidence="9 10">
    <name type="scientific">Pannonibacter indicus</name>
    <dbReference type="NCBI Taxonomy" id="466044"/>
    <lineage>
        <taxon>Bacteria</taxon>
        <taxon>Pseudomonadati</taxon>
        <taxon>Pseudomonadota</taxon>
        <taxon>Alphaproteobacteria</taxon>
        <taxon>Hyphomicrobiales</taxon>
        <taxon>Stappiaceae</taxon>
        <taxon>Pannonibacter</taxon>
    </lineage>
</organism>
<evidence type="ECO:0000256" key="6">
    <source>
        <dbReference type="ARBA" id="ARBA00011998"/>
    </source>
</evidence>
<keyword evidence="10" id="KW-1185">Reference proteome</keyword>
<sequence length="175" mass="18251">MSTPDRNATAAARIFLAGDDIDTDQLAPGQYMKGGIGELAAHCLEGVLPGFAASVRPGDILVAGKNFGMGSSREQAAEALKHLGLAAVIARSFAGIFYRNAINLGLPVLTASDLGPVTDGARAVLDMEADALRLENGPVVQLNPLPENLKALLADGGLVPHLKKRFANQRGKEQV</sequence>
<dbReference type="EC" id="4.2.1.33" evidence="6"/>
<dbReference type="InterPro" id="IPR015928">
    <property type="entry name" value="Aconitase/3IPM_dehydase_swvl"/>
</dbReference>
<dbReference type="PANTHER" id="PTHR43345">
    <property type="entry name" value="3-ISOPROPYLMALATE DEHYDRATASE SMALL SUBUNIT 2-RELATED-RELATED"/>
    <property type="match status" value="1"/>
</dbReference>
<evidence type="ECO:0000256" key="4">
    <source>
        <dbReference type="ARBA" id="ARBA00009869"/>
    </source>
</evidence>
<evidence type="ECO:0000313" key="10">
    <source>
        <dbReference type="Proteomes" id="UP000183900"/>
    </source>
</evidence>
<dbReference type="InterPro" id="IPR011827">
    <property type="entry name" value="LeuD_type2/HacB/DmdB"/>
</dbReference>
<reference evidence="10" key="1">
    <citation type="submission" date="2015-08" db="EMBL/GenBank/DDBJ databases">
        <authorList>
            <person name="Varghese N."/>
        </authorList>
    </citation>
    <scope>NUCLEOTIDE SEQUENCE [LARGE SCALE GENOMIC DNA]</scope>
    <source>
        <strain evidence="10">DSM 23407</strain>
    </source>
</reference>
<gene>
    <name evidence="9" type="ORF">Ga0061067_101493</name>
</gene>
<dbReference type="InterPro" id="IPR000573">
    <property type="entry name" value="AconitaseA/IPMdHydase_ssu_swvl"/>
</dbReference>
<evidence type="ECO:0000313" key="9">
    <source>
        <dbReference type="EMBL" id="CUA92370.1"/>
    </source>
</evidence>
<dbReference type="Gene3D" id="3.20.19.10">
    <property type="entry name" value="Aconitase, domain 4"/>
    <property type="match status" value="1"/>
</dbReference>
<dbReference type="Proteomes" id="UP000183900">
    <property type="component" value="Unassembled WGS sequence"/>
</dbReference>
<evidence type="ECO:0000256" key="1">
    <source>
        <dbReference type="ARBA" id="ARBA00000491"/>
    </source>
</evidence>
<dbReference type="EMBL" id="CYHE01000001">
    <property type="protein sequence ID" value="CUA92370.1"/>
    <property type="molecule type" value="Genomic_DNA"/>
</dbReference>
<dbReference type="PANTHER" id="PTHR43345:SF2">
    <property type="entry name" value="3-ISOPROPYLMALATE DEHYDRATASE SMALL SUBUNIT 1"/>
    <property type="match status" value="1"/>
</dbReference>
<dbReference type="AlphaFoldDB" id="A0A0K6HN78"/>
<keyword evidence="7" id="KW-0456">Lyase</keyword>
<evidence type="ECO:0000256" key="2">
    <source>
        <dbReference type="ARBA" id="ARBA00002695"/>
    </source>
</evidence>
<dbReference type="RefSeq" id="WP_055454200.1">
    <property type="nucleotide sequence ID" value="NZ_CYHE01000001.1"/>
</dbReference>
<dbReference type="Pfam" id="PF00694">
    <property type="entry name" value="Aconitase_C"/>
    <property type="match status" value="1"/>
</dbReference>
<comment type="subunit">
    <text evidence="5">Heterodimer of LeuC and LeuD.</text>
</comment>